<accession>A0A1Y3B1N5</accession>
<reference evidence="3 4" key="1">
    <citation type="submission" date="2017-03" db="EMBL/GenBank/DDBJ databases">
        <title>Genome Survey of Euroglyphus maynei.</title>
        <authorList>
            <person name="Arlian L.G."/>
            <person name="Morgan M.S."/>
            <person name="Rider S.D."/>
        </authorList>
    </citation>
    <scope>NUCLEOTIDE SEQUENCE [LARGE SCALE GENOMIC DNA]</scope>
    <source>
        <strain evidence="3">Arlian Lab</strain>
        <tissue evidence="3">Whole body</tissue>
    </source>
</reference>
<evidence type="ECO:0000256" key="1">
    <source>
        <dbReference type="SAM" id="SignalP"/>
    </source>
</evidence>
<dbReference type="SUPFAM" id="SSF48726">
    <property type="entry name" value="Immunoglobulin"/>
    <property type="match status" value="1"/>
</dbReference>
<dbReference type="EMBL" id="MUJZ01045707">
    <property type="protein sequence ID" value="OTF74711.1"/>
    <property type="molecule type" value="Genomic_DNA"/>
</dbReference>
<name>A0A1Y3B1N5_EURMA</name>
<feature type="non-terminal residue" evidence="3">
    <location>
        <position position="1"/>
    </location>
</feature>
<evidence type="ECO:0000313" key="4">
    <source>
        <dbReference type="Proteomes" id="UP000194236"/>
    </source>
</evidence>
<protein>
    <recommendedName>
        <fullName evidence="2">Ig-like domain-containing protein</fullName>
    </recommendedName>
</protein>
<dbReference type="OrthoDB" id="5969272at2759"/>
<comment type="caution">
    <text evidence="3">The sequence shown here is derived from an EMBL/GenBank/DDBJ whole genome shotgun (WGS) entry which is preliminary data.</text>
</comment>
<dbReference type="Proteomes" id="UP000194236">
    <property type="component" value="Unassembled WGS sequence"/>
</dbReference>
<evidence type="ECO:0000259" key="2">
    <source>
        <dbReference type="PROSITE" id="PS50835"/>
    </source>
</evidence>
<evidence type="ECO:0000313" key="3">
    <source>
        <dbReference type="EMBL" id="OTF74711.1"/>
    </source>
</evidence>
<organism evidence="3 4">
    <name type="scientific">Euroglyphus maynei</name>
    <name type="common">Mayne's house dust mite</name>
    <dbReference type="NCBI Taxonomy" id="6958"/>
    <lineage>
        <taxon>Eukaryota</taxon>
        <taxon>Metazoa</taxon>
        <taxon>Ecdysozoa</taxon>
        <taxon>Arthropoda</taxon>
        <taxon>Chelicerata</taxon>
        <taxon>Arachnida</taxon>
        <taxon>Acari</taxon>
        <taxon>Acariformes</taxon>
        <taxon>Sarcoptiformes</taxon>
        <taxon>Astigmata</taxon>
        <taxon>Psoroptidia</taxon>
        <taxon>Analgoidea</taxon>
        <taxon>Pyroglyphidae</taxon>
        <taxon>Pyroglyphinae</taxon>
        <taxon>Euroglyphus</taxon>
    </lineage>
</organism>
<keyword evidence="1" id="KW-0732">Signal</keyword>
<dbReference type="InterPro" id="IPR013783">
    <property type="entry name" value="Ig-like_fold"/>
</dbReference>
<keyword evidence="4" id="KW-1185">Reference proteome</keyword>
<sequence>LSSSSISSILLAIIIIIISDPVTSSVSNGGDLGSSSSSSSHNNQHGPRFIIEPPVRVNFLNETGTVIQCKVTGATPIRIWWSLSDGTIVSDVNGLRQIRPNGDLVLSPFQSSMFRQDVHSAIYRCMATNSAGTIRSRDCEVRAVIPQPYSIQVYGEYAIIGNTGHLKCQIPAFIKEYVHVTAWFKDETILATNLSPKGK</sequence>
<proteinExistence type="predicted"/>
<gene>
    <name evidence="3" type="ORF">BLA29_006677</name>
</gene>
<dbReference type="InterPro" id="IPR007110">
    <property type="entry name" value="Ig-like_dom"/>
</dbReference>
<feature type="signal peptide" evidence="1">
    <location>
        <begin position="1"/>
        <end position="24"/>
    </location>
</feature>
<dbReference type="Gene3D" id="2.60.40.10">
    <property type="entry name" value="Immunoglobulins"/>
    <property type="match status" value="2"/>
</dbReference>
<feature type="domain" description="Ig-like" evidence="2">
    <location>
        <begin position="47"/>
        <end position="142"/>
    </location>
</feature>
<dbReference type="PROSITE" id="PS50835">
    <property type="entry name" value="IG_LIKE"/>
    <property type="match status" value="1"/>
</dbReference>
<dbReference type="AlphaFoldDB" id="A0A1Y3B1N5"/>
<dbReference type="InterPro" id="IPR036179">
    <property type="entry name" value="Ig-like_dom_sf"/>
</dbReference>
<feature type="chain" id="PRO_5012327752" description="Ig-like domain-containing protein" evidence="1">
    <location>
        <begin position="25"/>
        <end position="199"/>
    </location>
</feature>